<reference evidence="4 5" key="1">
    <citation type="submission" date="2020-02" db="EMBL/GenBank/DDBJ databases">
        <title>Bird 10,000 Genomes (B10K) Project - Family phase.</title>
        <authorList>
            <person name="Zhang G."/>
        </authorList>
    </citation>
    <scope>NUCLEOTIDE SEQUENCE [LARGE SCALE GENOMIC DNA]</scope>
    <source>
        <strain evidence="4">B10K-DU-001-40</strain>
        <tissue evidence="4">Muscle</tissue>
    </source>
</reference>
<evidence type="ECO:0000313" key="4">
    <source>
        <dbReference type="EMBL" id="NXX18699.1"/>
    </source>
</evidence>
<comment type="caution">
    <text evidence="4">The sequence shown here is derived from an EMBL/GenBank/DDBJ whole genome shotgun (WGS) entry which is preliminary data.</text>
</comment>
<dbReference type="EMBL" id="VZTK01019585">
    <property type="protein sequence ID" value="NXX18699.1"/>
    <property type="molecule type" value="Genomic_DNA"/>
</dbReference>
<dbReference type="PROSITE" id="PS51233">
    <property type="entry name" value="VWFD"/>
    <property type="match status" value="1"/>
</dbReference>
<organism evidence="4 5">
    <name type="scientific">Podargus strigoides</name>
    <name type="common">Tawny frogmouth</name>
    <name type="synonym">Caprimulgus strigoides</name>
    <dbReference type="NCBI Taxonomy" id="8905"/>
    <lineage>
        <taxon>Eukaryota</taxon>
        <taxon>Metazoa</taxon>
        <taxon>Chordata</taxon>
        <taxon>Craniata</taxon>
        <taxon>Vertebrata</taxon>
        <taxon>Euteleostomi</taxon>
        <taxon>Archelosauria</taxon>
        <taxon>Archosauria</taxon>
        <taxon>Dinosauria</taxon>
        <taxon>Saurischia</taxon>
        <taxon>Theropoda</taxon>
        <taxon>Coelurosauria</taxon>
        <taxon>Aves</taxon>
        <taxon>Neognathae</taxon>
        <taxon>Neoaves</taxon>
        <taxon>Strisores</taxon>
        <taxon>Caprimulgiformes</taxon>
        <taxon>Podargidae</taxon>
        <taxon>Podargus</taxon>
    </lineage>
</organism>
<dbReference type="AlphaFoldDB" id="A0A7L4GZM5"/>
<gene>
    <name evidence="4" type="primary">Fcgbp_3</name>
    <name evidence="4" type="ORF">PODSTR_R14917</name>
</gene>
<dbReference type="OrthoDB" id="6236007at2759"/>
<dbReference type="Pfam" id="PF00094">
    <property type="entry name" value="VWD"/>
    <property type="match status" value="1"/>
</dbReference>
<keyword evidence="5" id="KW-1185">Reference proteome</keyword>
<feature type="non-terminal residue" evidence="4">
    <location>
        <position position="199"/>
    </location>
</feature>
<keyword evidence="1" id="KW-1015">Disulfide bond</keyword>
<feature type="domain" description="VWFD" evidence="3">
    <location>
        <begin position="28"/>
        <end position="199"/>
    </location>
</feature>
<dbReference type="Proteomes" id="UP000584326">
    <property type="component" value="Unassembled WGS sequence"/>
</dbReference>
<evidence type="ECO:0000313" key="5">
    <source>
        <dbReference type="Proteomes" id="UP000584326"/>
    </source>
</evidence>
<evidence type="ECO:0000256" key="2">
    <source>
        <dbReference type="ARBA" id="ARBA00023180"/>
    </source>
</evidence>
<dbReference type="PANTHER" id="PTHR11339">
    <property type="entry name" value="EXTRACELLULAR MATRIX GLYCOPROTEIN RELATED"/>
    <property type="match status" value="1"/>
</dbReference>
<keyword evidence="2" id="KW-0325">Glycoprotein</keyword>
<sequence>MECRPWGCPFGQACGLKDGVRACVEQPGRCTLAPATRFVTFDGANGDTVANGIYVVTALSDHGQPTWFRLLADVGDEGERPSVVALHLFTPQAFVTVKRDKKVWVNGVATTLPVEIPGMLNVTETQGTVRIERTPQLVVELSPAGEVTVTVTLTLSKKLCGFCGDFNGAATDDLRGPDGKLVGDAVAMAKAWRAPDFTH</sequence>
<protein>
    <submittedName>
        <fullName evidence="4">FCGBP protein</fullName>
    </submittedName>
</protein>
<accession>A0A7L4GZM5</accession>
<evidence type="ECO:0000259" key="3">
    <source>
        <dbReference type="PROSITE" id="PS51233"/>
    </source>
</evidence>
<name>A0A7L4GZM5_PODST</name>
<evidence type="ECO:0000256" key="1">
    <source>
        <dbReference type="ARBA" id="ARBA00023157"/>
    </source>
</evidence>
<proteinExistence type="predicted"/>
<dbReference type="SMART" id="SM00216">
    <property type="entry name" value="VWD"/>
    <property type="match status" value="1"/>
</dbReference>
<feature type="non-terminal residue" evidence="4">
    <location>
        <position position="1"/>
    </location>
</feature>
<dbReference type="InterPro" id="IPR050780">
    <property type="entry name" value="Mucin_vWF_Thrombospondin_sf"/>
</dbReference>
<dbReference type="InterPro" id="IPR001846">
    <property type="entry name" value="VWF_type-D"/>
</dbReference>